<proteinExistence type="predicted"/>
<name>A0A0F9K4F5_9ZZZZ</name>
<protein>
    <submittedName>
        <fullName evidence="2">Uncharacterized protein</fullName>
    </submittedName>
</protein>
<feature type="transmembrane region" description="Helical" evidence="1">
    <location>
        <begin position="125"/>
        <end position="143"/>
    </location>
</feature>
<keyword evidence="1" id="KW-1133">Transmembrane helix</keyword>
<comment type="caution">
    <text evidence="2">The sequence shown here is derived from an EMBL/GenBank/DDBJ whole genome shotgun (WGS) entry which is preliminary data.</text>
</comment>
<dbReference type="AlphaFoldDB" id="A0A0F9K4F5"/>
<dbReference type="EMBL" id="LAZR01008714">
    <property type="protein sequence ID" value="KKM76989.1"/>
    <property type="molecule type" value="Genomic_DNA"/>
</dbReference>
<organism evidence="2">
    <name type="scientific">marine sediment metagenome</name>
    <dbReference type="NCBI Taxonomy" id="412755"/>
    <lineage>
        <taxon>unclassified sequences</taxon>
        <taxon>metagenomes</taxon>
        <taxon>ecological metagenomes</taxon>
    </lineage>
</organism>
<sequence length="151" mass="16513">MGNITLYSQPAQLPPAFSFTTESGSLSVNTTDFKLNITITDADNNNDGIVDTDYQYRIQNGSTWSAWASPPSQLDWDLGAVADGSYPITMEVKNMYGVTQQQITIQYTAPGGDDDGDGEEAIPSYPIAIISLVAIFSVSLIILKHRKKLRF</sequence>
<evidence type="ECO:0000256" key="1">
    <source>
        <dbReference type="SAM" id="Phobius"/>
    </source>
</evidence>
<keyword evidence="1" id="KW-0472">Membrane</keyword>
<keyword evidence="1" id="KW-0812">Transmembrane</keyword>
<accession>A0A0F9K4F5</accession>
<reference evidence="2" key="1">
    <citation type="journal article" date="2015" name="Nature">
        <title>Complex archaea that bridge the gap between prokaryotes and eukaryotes.</title>
        <authorList>
            <person name="Spang A."/>
            <person name="Saw J.H."/>
            <person name="Jorgensen S.L."/>
            <person name="Zaremba-Niedzwiedzka K."/>
            <person name="Martijn J."/>
            <person name="Lind A.E."/>
            <person name="van Eijk R."/>
            <person name="Schleper C."/>
            <person name="Guy L."/>
            <person name="Ettema T.J."/>
        </authorList>
    </citation>
    <scope>NUCLEOTIDE SEQUENCE</scope>
</reference>
<evidence type="ECO:0000313" key="2">
    <source>
        <dbReference type="EMBL" id="KKM76989.1"/>
    </source>
</evidence>
<gene>
    <name evidence="2" type="ORF">LCGC14_1374560</name>
</gene>